<name>A0A6A4KHB1_9ERIC</name>
<comment type="caution">
    <text evidence="1">The sequence shown here is derived from an EMBL/GenBank/DDBJ whole genome shotgun (WGS) entry which is preliminary data.</text>
</comment>
<dbReference type="AlphaFoldDB" id="A0A6A4KHB1"/>
<gene>
    <name evidence="1" type="ORF">C3L33_20506</name>
</gene>
<accession>A0A6A4KHB1</accession>
<dbReference type="OrthoDB" id="10258877at2759"/>
<protein>
    <submittedName>
        <fullName evidence="1">Uncharacterized protein</fullName>
    </submittedName>
</protein>
<keyword evidence="2" id="KW-1185">Reference proteome</keyword>
<evidence type="ECO:0000313" key="2">
    <source>
        <dbReference type="Proteomes" id="UP000428333"/>
    </source>
</evidence>
<organism evidence="1 2">
    <name type="scientific">Rhododendron williamsianum</name>
    <dbReference type="NCBI Taxonomy" id="262921"/>
    <lineage>
        <taxon>Eukaryota</taxon>
        <taxon>Viridiplantae</taxon>
        <taxon>Streptophyta</taxon>
        <taxon>Embryophyta</taxon>
        <taxon>Tracheophyta</taxon>
        <taxon>Spermatophyta</taxon>
        <taxon>Magnoliopsida</taxon>
        <taxon>eudicotyledons</taxon>
        <taxon>Gunneridae</taxon>
        <taxon>Pentapetalae</taxon>
        <taxon>asterids</taxon>
        <taxon>Ericales</taxon>
        <taxon>Ericaceae</taxon>
        <taxon>Ericoideae</taxon>
        <taxon>Rhodoreae</taxon>
        <taxon>Rhododendron</taxon>
    </lineage>
</organism>
<reference evidence="1 2" key="1">
    <citation type="journal article" date="2019" name="Genome Biol. Evol.">
        <title>The Rhododendron genome and chromosomal organization provide insight into shared whole-genome duplications across the heath family (Ericaceae).</title>
        <authorList>
            <person name="Soza V.L."/>
            <person name="Lindsley D."/>
            <person name="Waalkes A."/>
            <person name="Ramage E."/>
            <person name="Patwardhan R.P."/>
            <person name="Burton J.N."/>
            <person name="Adey A."/>
            <person name="Kumar A."/>
            <person name="Qiu R."/>
            <person name="Shendure J."/>
            <person name="Hall B."/>
        </authorList>
    </citation>
    <scope>NUCLEOTIDE SEQUENCE [LARGE SCALE GENOMIC DNA]</scope>
    <source>
        <strain evidence="1">RSF 1966-606</strain>
    </source>
</reference>
<dbReference type="Proteomes" id="UP000428333">
    <property type="component" value="Linkage Group LG12"/>
</dbReference>
<sequence>MEQSEEDAIGAASQKLSHEFKTLINAEDLDSLKQLQHLICRLHRLLDDIEILEFKDDNFDFWCEIRVLLIGEQNEIIVSGTGNLEGKYLTDNNRPSEGSLAKFHPQKASSFGGVLLEQIE</sequence>
<proteinExistence type="predicted"/>
<feature type="non-terminal residue" evidence="1">
    <location>
        <position position="1"/>
    </location>
</feature>
<evidence type="ECO:0000313" key="1">
    <source>
        <dbReference type="EMBL" id="KAE9447596.1"/>
    </source>
</evidence>
<dbReference type="EMBL" id="QEFC01003502">
    <property type="protein sequence ID" value="KAE9447596.1"/>
    <property type="molecule type" value="Genomic_DNA"/>
</dbReference>